<dbReference type="PANTHER" id="PTHR13593:SF113">
    <property type="entry name" value="SI:DKEY-266F7.9"/>
    <property type="match status" value="1"/>
</dbReference>
<dbReference type="AlphaFoldDB" id="A0A9P5HHK1"/>
<comment type="caution">
    <text evidence="2">The sequence shown here is derived from an EMBL/GenBank/DDBJ whole genome shotgun (WGS) entry which is preliminary data.</text>
</comment>
<dbReference type="InterPro" id="IPR017946">
    <property type="entry name" value="PLC-like_Pdiesterase_TIM-brl"/>
</dbReference>
<name>A0A9P5HHK1_9HYPO</name>
<accession>A0A9P5HHK1</accession>
<dbReference type="InterPro" id="IPR051057">
    <property type="entry name" value="PI-PLC_domain"/>
</dbReference>
<keyword evidence="3" id="KW-1185">Reference proteome</keyword>
<feature type="domain" description="Phosphatidylinositol-specific phospholipase C X" evidence="1">
    <location>
        <begin position="330"/>
        <end position="483"/>
    </location>
</feature>
<protein>
    <recommendedName>
        <fullName evidence="1">Phosphatidylinositol-specific phospholipase C X domain-containing protein</fullName>
    </recommendedName>
</protein>
<dbReference type="Proteomes" id="UP000722485">
    <property type="component" value="Unassembled WGS sequence"/>
</dbReference>
<sequence length="646" mass="69891">MSSSLPAPWSPAKPILQGAQVETQNKPAICDFNGRVFIAWATTSGTDTPASTFSFTSWLPSDDGWAPLSHAKLNDSTVQSNTSALVVFKEVLYAFVPWTSTTSSDSGLSIFKYNEVTFEHVGDWGETWNTPVTAVTHKGTLHVIGYNQSDSDHFVWTWSNPGQTTITGSEFSDNTRINQQSSSNPALVVRDDGVHLMFLAHGDGRGVLDITLIEDSNTWGPSVELNESGNSGISATATPDGKHAWICFKKHNGSSNLLCYWETKNNANCWSDNQSLGSGNILEGLNEAALVWSNDWIYAVWNTYQSDAPMYYSRRPTAQLYPDSWMGALVNQQISIADLSIPGTHDSATGVYHALVSEALVQCQNMGITEQLNAGIRYFDLRAGYDSDSPAPGSGSGPVAAFHGNWYLGLSFAEIFQFFYDWLDKHSTEGIIVQIKADQDDAKDQDVSNDVYGLISAQSKYWVTTGTIPTLDQIKGKIQLVRRVPLPDALDNKATSFGVNATNWPYNTASAVISHPTEDASQTNVSLVVEDYCTYEGDGDAALAYKTGVVNAFVDAAASSSGPAGAWYIGFSSYTTAGGLIPDSNYNYATKALGGNTPMNVALEQTVQSRGGVGNPARVGTLLMDYPDAPTGSLIDRIIYTNDIKL</sequence>
<dbReference type="EMBL" id="JAANBB010000045">
    <property type="protein sequence ID" value="KAF7553450.1"/>
    <property type="molecule type" value="Genomic_DNA"/>
</dbReference>
<proteinExistence type="predicted"/>
<dbReference type="GO" id="GO:0008081">
    <property type="term" value="F:phosphoric diester hydrolase activity"/>
    <property type="evidence" value="ECO:0007669"/>
    <property type="project" value="InterPro"/>
</dbReference>
<dbReference type="PANTHER" id="PTHR13593">
    <property type="match status" value="1"/>
</dbReference>
<evidence type="ECO:0000313" key="2">
    <source>
        <dbReference type="EMBL" id="KAF7553450.1"/>
    </source>
</evidence>
<dbReference type="Gene3D" id="3.20.20.190">
    <property type="entry name" value="Phosphatidylinositol (PI) phosphodiesterase"/>
    <property type="match status" value="1"/>
</dbReference>
<dbReference type="OrthoDB" id="1046782at2759"/>
<dbReference type="SUPFAM" id="SSF51695">
    <property type="entry name" value="PLC-like phosphodiesterases"/>
    <property type="match status" value="1"/>
</dbReference>
<dbReference type="InterPro" id="IPR036278">
    <property type="entry name" value="Sialidase_sf"/>
</dbReference>
<evidence type="ECO:0000259" key="1">
    <source>
        <dbReference type="SMART" id="SM00148"/>
    </source>
</evidence>
<dbReference type="InterPro" id="IPR000909">
    <property type="entry name" value="PLipase_C_PInositol-sp_X_dom"/>
</dbReference>
<gene>
    <name evidence="2" type="ORF">G7Z17_g3618</name>
</gene>
<reference evidence="2" key="1">
    <citation type="submission" date="2020-03" db="EMBL/GenBank/DDBJ databases">
        <title>Draft Genome Sequence of Cylindrodendrum hubeiense.</title>
        <authorList>
            <person name="Buettner E."/>
            <person name="Kellner H."/>
        </authorList>
    </citation>
    <scope>NUCLEOTIDE SEQUENCE</scope>
    <source>
        <strain evidence="2">IHI 201604</strain>
    </source>
</reference>
<dbReference type="Pfam" id="PF00388">
    <property type="entry name" value="PI-PLC-X"/>
    <property type="match status" value="1"/>
</dbReference>
<dbReference type="SMART" id="SM00148">
    <property type="entry name" value="PLCXc"/>
    <property type="match status" value="1"/>
</dbReference>
<organism evidence="2 3">
    <name type="scientific">Cylindrodendrum hubeiense</name>
    <dbReference type="NCBI Taxonomy" id="595255"/>
    <lineage>
        <taxon>Eukaryota</taxon>
        <taxon>Fungi</taxon>
        <taxon>Dikarya</taxon>
        <taxon>Ascomycota</taxon>
        <taxon>Pezizomycotina</taxon>
        <taxon>Sordariomycetes</taxon>
        <taxon>Hypocreomycetidae</taxon>
        <taxon>Hypocreales</taxon>
        <taxon>Nectriaceae</taxon>
        <taxon>Cylindrodendrum</taxon>
    </lineage>
</organism>
<evidence type="ECO:0000313" key="3">
    <source>
        <dbReference type="Proteomes" id="UP000722485"/>
    </source>
</evidence>
<dbReference type="SUPFAM" id="SSF50939">
    <property type="entry name" value="Sialidases"/>
    <property type="match status" value="1"/>
</dbReference>
<dbReference type="GO" id="GO:0006629">
    <property type="term" value="P:lipid metabolic process"/>
    <property type="evidence" value="ECO:0007669"/>
    <property type="project" value="InterPro"/>
</dbReference>
<dbReference type="PROSITE" id="PS50007">
    <property type="entry name" value="PIPLC_X_DOMAIN"/>
    <property type="match status" value="1"/>
</dbReference>